<sequence>MLTIIGSVLSAKRMLVMQWVFAPLFFMLSALPAHAAEALNSPADAAPVAASPTTVTEATTSAPESDAELQAPTEAESSASTPESAVTKPQETITTAATSNLDFSPIALYHHADSVGKMVILLLLSGSVLSWSVWLSKTISILYYRRGLQTSAAQLCQSLTLEETRKLSSRVCRHIGEQALVELKHKQENGGRLIVETLKERVQARISRVEAGEARRLTRGVSILATTTAVAPFVGLFGTVWGIMHSFTSIARMQSTSLSVVAPGIAESLFATALGLAVAIPAVIFFNMLTRHISGARQQMMDVSTLTLCLLSQQLDEEQESSCQELAQQHDIKRVV</sequence>
<feature type="signal peptide" evidence="9">
    <location>
        <begin position="1"/>
        <end position="35"/>
    </location>
</feature>
<name>A0ABZ2G8B9_9GAMM</name>
<feature type="region of interest" description="Disordered" evidence="7">
    <location>
        <begin position="50"/>
        <end position="90"/>
    </location>
</feature>
<evidence type="ECO:0000313" key="12">
    <source>
        <dbReference type="Proteomes" id="UP001379444"/>
    </source>
</evidence>
<evidence type="ECO:0000256" key="9">
    <source>
        <dbReference type="SAM" id="SignalP"/>
    </source>
</evidence>
<comment type="subcellular location">
    <subcellularLocation>
        <location evidence="1">Cell membrane</location>
        <topology evidence="1">Multi-pass membrane protein</topology>
    </subcellularLocation>
    <subcellularLocation>
        <location evidence="6">Membrane</location>
        <topology evidence="6">Multi-pass membrane protein</topology>
    </subcellularLocation>
</comment>
<dbReference type="InterPro" id="IPR050790">
    <property type="entry name" value="ExbB/TolQ_transport"/>
</dbReference>
<reference evidence="11 12" key="1">
    <citation type="journal article" date="2024" name="Front. Plant Sci.">
        <title>Comprehensive phenomic and genomic studies of the species, Pectobacterium cacticida and proposal for reclassification as Alcorniella cacticida comb. nov.</title>
        <authorList>
            <person name="Jonca J."/>
            <person name="Pirhonen M."/>
            <person name="Waleron M.M."/>
            <person name="Gawor J."/>
            <person name="Mrozik A."/>
            <person name="Smoktunowicz M."/>
            <person name="Waleron K."/>
            <person name="Waleron M."/>
        </authorList>
    </citation>
    <scope>NUCLEOTIDE SEQUENCE [LARGE SCALE GENOMIC DNA]</scope>
    <source>
        <strain evidence="11 12">DPMP6</strain>
    </source>
</reference>
<evidence type="ECO:0000256" key="4">
    <source>
        <dbReference type="ARBA" id="ARBA00022989"/>
    </source>
</evidence>
<keyword evidence="6" id="KW-0653">Protein transport</keyword>
<feature type="compositionally biased region" description="Low complexity" evidence="7">
    <location>
        <begin position="50"/>
        <end position="64"/>
    </location>
</feature>
<evidence type="ECO:0000256" key="5">
    <source>
        <dbReference type="ARBA" id="ARBA00023136"/>
    </source>
</evidence>
<comment type="similarity">
    <text evidence="6">Belongs to the exbB/tolQ family.</text>
</comment>
<keyword evidence="5 8" id="KW-0472">Membrane</keyword>
<feature type="chain" id="PRO_5045231017" evidence="9">
    <location>
        <begin position="36"/>
        <end position="336"/>
    </location>
</feature>
<dbReference type="Pfam" id="PF01618">
    <property type="entry name" value="MotA_ExbB"/>
    <property type="match status" value="1"/>
</dbReference>
<feature type="transmembrane region" description="Helical" evidence="8">
    <location>
        <begin position="118"/>
        <end position="136"/>
    </location>
</feature>
<keyword evidence="2" id="KW-1003">Cell membrane</keyword>
<organism evidence="11 12">
    <name type="scientific">Pectobacterium cacticida</name>
    <dbReference type="NCBI Taxonomy" id="69221"/>
    <lineage>
        <taxon>Bacteria</taxon>
        <taxon>Pseudomonadati</taxon>
        <taxon>Pseudomonadota</taxon>
        <taxon>Gammaproteobacteria</taxon>
        <taxon>Enterobacterales</taxon>
        <taxon>Pectobacteriaceae</taxon>
        <taxon>Pectobacterium</taxon>
    </lineage>
</organism>
<dbReference type="EMBL" id="CP125967">
    <property type="protein sequence ID" value="WWO38079.1"/>
    <property type="molecule type" value="Genomic_DNA"/>
</dbReference>
<evidence type="ECO:0000256" key="3">
    <source>
        <dbReference type="ARBA" id="ARBA00022692"/>
    </source>
</evidence>
<feature type="transmembrane region" description="Helical" evidence="8">
    <location>
        <begin position="264"/>
        <end position="289"/>
    </location>
</feature>
<accession>A0ABZ2G8B9</accession>
<dbReference type="InterPro" id="IPR002898">
    <property type="entry name" value="MotA_ExbB_proton_chnl"/>
</dbReference>
<gene>
    <name evidence="11" type="ORF">QNA12_16435</name>
</gene>
<keyword evidence="9" id="KW-0732">Signal</keyword>
<dbReference type="Proteomes" id="UP001379444">
    <property type="component" value="Chromosome"/>
</dbReference>
<proteinExistence type="inferred from homology"/>
<feature type="domain" description="MotA/TolQ/ExbB proton channel" evidence="10">
    <location>
        <begin position="193"/>
        <end position="300"/>
    </location>
</feature>
<keyword evidence="6" id="KW-0813">Transport</keyword>
<dbReference type="PANTHER" id="PTHR30625">
    <property type="entry name" value="PROTEIN TOLQ"/>
    <property type="match status" value="1"/>
</dbReference>
<evidence type="ECO:0000259" key="10">
    <source>
        <dbReference type="Pfam" id="PF01618"/>
    </source>
</evidence>
<evidence type="ECO:0000313" key="11">
    <source>
        <dbReference type="EMBL" id="WWO38079.1"/>
    </source>
</evidence>
<feature type="compositionally biased region" description="Low complexity" evidence="7">
    <location>
        <begin position="71"/>
        <end position="85"/>
    </location>
</feature>
<feature type="transmembrane region" description="Helical" evidence="8">
    <location>
        <begin position="223"/>
        <end position="244"/>
    </location>
</feature>
<evidence type="ECO:0000256" key="7">
    <source>
        <dbReference type="SAM" id="MobiDB-lite"/>
    </source>
</evidence>
<evidence type="ECO:0000256" key="6">
    <source>
        <dbReference type="RuleBase" id="RU004057"/>
    </source>
</evidence>
<evidence type="ECO:0000256" key="8">
    <source>
        <dbReference type="SAM" id="Phobius"/>
    </source>
</evidence>
<evidence type="ECO:0000256" key="1">
    <source>
        <dbReference type="ARBA" id="ARBA00004651"/>
    </source>
</evidence>
<dbReference type="RefSeq" id="WP_264497871.1">
    <property type="nucleotide sequence ID" value="NZ_CP109947.1"/>
</dbReference>
<evidence type="ECO:0000256" key="2">
    <source>
        <dbReference type="ARBA" id="ARBA00022475"/>
    </source>
</evidence>
<keyword evidence="12" id="KW-1185">Reference proteome</keyword>
<dbReference type="PANTHER" id="PTHR30625:SF16">
    <property type="entry name" value="BIOPOLYMER TRANSPORT PROTEIN EXBB"/>
    <property type="match status" value="1"/>
</dbReference>
<keyword evidence="4 8" id="KW-1133">Transmembrane helix</keyword>
<keyword evidence="3 8" id="KW-0812">Transmembrane</keyword>
<protein>
    <submittedName>
        <fullName evidence="11">MotA/TolQ/ExbB proton channel family protein</fullName>
    </submittedName>
</protein>